<accession>A0ACC2HQ33</accession>
<gene>
    <name evidence="1" type="ORF">OPT61_g10394</name>
</gene>
<evidence type="ECO:0000313" key="1">
    <source>
        <dbReference type="EMBL" id="KAJ8105084.1"/>
    </source>
</evidence>
<reference evidence="1" key="1">
    <citation type="submission" date="2022-11" db="EMBL/GenBank/DDBJ databases">
        <title>Genome Sequence of Boeremia exigua.</title>
        <authorList>
            <person name="Buettner E."/>
        </authorList>
    </citation>
    <scope>NUCLEOTIDE SEQUENCE</scope>
    <source>
        <strain evidence="1">CU02</strain>
    </source>
</reference>
<proteinExistence type="predicted"/>
<keyword evidence="2" id="KW-1185">Reference proteome</keyword>
<organism evidence="1 2">
    <name type="scientific">Boeremia exigua</name>
    <dbReference type="NCBI Taxonomy" id="749465"/>
    <lineage>
        <taxon>Eukaryota</taxon>
        <taxon>Fungi</taxon>
        <taxon>Dikarya</taxon>
        <taxon>Ascomycota</taxon>
        <taxon>Pezizomycotina</taxon>
        <taxon>Dothideomycetes</taxon>
        <taxon>Pleosporomycetidae</taxon>
        <taxon>Pleosporales</taxon>
        <taxon>Pleosporineae</taxon>
        <taxon>Didymellaceae</taxon>
        <taxon>Boeremia</taxon>
    </lineage>
</organism>
<dbReference type="EMBL" id="JAPHNI010001662">
    <property type="protein sequence ID" value="KAJ8105084.1"/>
    <property type="molecule type" value="Genomic_DNA"/>
</dbReference>
<protein>
    <submittedName>
        <fullName evidence="1">Uncharacterized protein</fullName>
    </submittedName>
</protein>
<dbReference type="Proteomes" id="UP001153331">
    <property type="component" value="Unassembled WGS sequence"/>
</dbReference>
<name>A0ACC2HQ33_9PLEO</name>
<comment type="caution">
    <text evidence="1">The sequence shown here is derived from an EMBL/GenBank/DDBJ whole genome shotgun (WGS) entry which is preliminary data.</text>
</comment>
<evidence type="ECO:0000313" key="2">
    <source>
        <dbReference type="Proteomes" id="UP001153331"/>
    </source>
</evidence>
<sequence>MRRALLETRSFTIALSGYIWRPRPREPAPCAATLWPQRPPLDSTQDTLDALETAVSVVCQQPISAPTLASGRACNAPFLAQADADAAA</sequence>